<name>A0A132P048_GIAIN</name>
<dbReference type="GO" id="GO:0060271">
    <property type="term" value="P:cilium assembly"/>
    <property type="evidence" value="ECO:0007669"/>
    <property type="project" value="TreeGrafter"/>
</dbReference>
<feature type="domain" description="BBSome complex member BBS5 PH" evidence="8">
    <location>
        <begin position="187"/>
        <end position="243"/>
    </location>
</feature>
<dbReference type="GO" id="GO:0034464">
    <property type="term" value="C:BBSome"/>
    <property type="evidence" value="ECO:0007669"/>
    <property type="project" value="InterPro"/>
</dbReference>
<dbReference type="PANTHER" id="PTHR21351:SF0">
    <property type="entry name" value="BARDET-BIEDL SYNDROME 5 PROTEIN"/>
    <property type="match status" value="1"/>
</dbReference>
<evidence type="ECO:0000256" key="2">
    <source>
        <dbReference type="ARBA" id="ARBA00004245"/>
    </source>
</evidence>
<comment type="similarity">
    <text evidence="3">Belongs to the BBS5 family.</text>
</comment>
<dbReference type="OrthoDB" id="10261999at2759"/>
<accession>A0A132P048</accession>
<gene>
    <name evidence="9" type="ORF">QR46_0269</name>
</gene>
<sequence length="443" mass="48547">MKEVFSHNRPDKLLLIDAAADALVLVPGEYAIVRFDDVEDVRADPTILDSLRFGTVTLTNLRLAWNSRGDPNGHSISVGLSTVTKISVGNLHGNRQKEAIGLEENASHDKGLFITGNRSVVLHATFNQIGYKFELKSSSREFTQQNANFFNILQSVYRAHDTTRMYRRVRVRSSIVRDGQPVLLSREVILDNIRNIGLTSAIGVSNVLGTFVRTSHRIIWFSPNNESYNVSIPYIDVLGLSLKDIKGSEDKLLVFSVPANDNMKEFLSPYQELDKKTLRSKDHKGKGLSSYSIATFAFDMTKAASSVPIQKLAQNVLMAIQKAHARPDYGIEIKAQGSTDDISALASYEQGMSISGNPTGTEATKVGLQTGSKDAEKILRVIQAVVSRTNFTTQYVVNNSCVPGIADDKEDTSGKLAIALDNVLGVAFQPALGAESLGDLWKL</sequence>
<dbReference type="VEuPathDB" id="GiardiaDB:QR46_0269"/>
<keyword evidence="6" id="KW-0206">Cytoskeleton</keyword>
<keyword evidence="5" id="KW-0969">Cilium</keyword>
<evidence type="ECO:0000256" key="1">
    <source>
        <dbReference type="ARBA" id="ARBA00004138"/>
    </source>
</evidence>
<evidence type="ECO:0000256" key="7">
    <source>
        <dbReference type="ARBA" id="ARBA00023273"/>
    </source>
</evidence>
<dbReference type="SMART" id="SM00683">
    <property type="entry name" value="DM16"/>
    <property type="match status" value="1"/>
</dbReference>
<reference evidence="9 10" key="1">
    <citation type="journal article" date="2015" name="Mol. Biochem. Parasitol.">
        <title>Identification of polymorphic genes for use in assemblage B genotyping assays through comparative genomics of multiple assemblage B Giardia duodenalis isolates.</title>
        <authorList>
            <person name="Wielinga C."/>
            <person name="Thompson R.C."/>
            <person name="Monis P."/>
            <person name="Ryan U."/>
        </authorList>
    </citation>
    <scope>NUCLEOTIDE SEQUENCE [LARGE SCALE GENOMIC DNA]</scope>
    <source>
        <strain evidence="9 10">BAH15c1</strain>
    </source>
</reference>
<evidence type="ECO:0000256" key="6">
    <source>
        <dbReference type="ARBA" id="ARBA00023212"/>
    </source>
</evidence>
<keyword evidence="7" id="KW-0966">Cell projection</keyword>
<dbReference type="GO" id="GO:0036064">
    <property type="term" value="C:ciliary basal body"/>
    <property type="evidence" value="ECO:0007669"/>
    <property type="project" value="TreeGrafter"/>
</dbReference>
<dbReference type="Proteomes" id="UP000070089">
    <property type="component" value="Unassembled WGS sequence"/>
</dbReference>
<evidence type="ECO:0000313" key="9">
    <source>
        <dbReference type="EMBL" id="KWX15687.1"/>
    </source>
</evidence>
<evidence type="ECO:0000256" key="3">
    <source>
        <dbReference type="ARBA" id="ARBA00005822"/>
    </source>
</evidence>
<dbReference type="InterPro" id="IPR014003">
    <property type="entry name" value="BBS5_PH"/>
</dbReference>
<comment type="caution">
    <text evidence="9">The sequence shown here is derived from an EMBL/GenBank/DDBJ whole genome shotgun (WGS) entry which is preliminary data.</text>
</comment>
<dbReference type="PANTHER" id="PTHR21351">
    <property type="entry name" value="BARDET-BIEDL SYNDROME PROTEIN 5"/>
    <property type="match status" value="1"/>
</dbReference>
<comment type="subcellular location">
    <subcellularLocation>
        <location evidence="1">Cell projection</location>
        <location evidence="1">Cilium</location>
    </subcellularLocation>
    <subcellularLocation>
        <location evidence="2">Cytoplasm</location>
        <location evidence="2">Cytoskeleton</location>
    </subcellularLocation>
</comment>
<dbReference type="GO" id="GO:0032266">
    <property type="term" value="F:phosphatidylinositol-3-phosphate binding"/>
    <property type="evidence" value="ECO:0007669"/>
    <property type="project" value="TreeGrafter"/>
</dbReference>
<evidence type="ECO:0000256" key="5">
    <source>
        <dbReference type="ARBA" id="ARBA00023069"/>
    </source>
</evidence>
<evidence type="ECO:0000256" key="4">
    <source>
        <dbReference type="ARBA" id="ARBA00022490"/>
    </source>
</evidence>
<proteinExistence type="inferred from homology"/>
<organism evidence="9 10">
    <name type="scientific">Giardia duodenalis assemblage B</name>
    <dbReference type="NCBI Taxonomy" id="1394984"/>
    <lineage>
        <taxon>Eukaryota</taxon>
        <taxon>Metamonada</taxon>
        <taxon>Diplomonadida</taxon>
        <taxon>Hexamitidae</taxon>
        <taxon>Giardiinae</taxon>
        <taxon>Giardia</taxon>
    </lineage>
</organism>
<evidence type="ECO:0000259" key="8">
    <source>
        <dbReference type="SMART" id="SM00683"/>
    </source>
</evidence>
<dbReference type="Pfam" id="PF07289">
    <property type="entry name" value="BBL5"/>
    <property type="match status" value="1"/>
</dbReference>
<evidence type="ECO:0000313" key="10">
    <source>
        <dbReference type="Proteomes" id="UP000070089"/>
    </source>
</evidence>
<protein>
    <submittedName>
        <fullName evidence="9">Basal body protein</fullName>
    </submittedName>
</protein>
<dbReference type="InterPro" id="IPR006606">
    <property type="entry name" value="BBL5"/>
</dbReference>
<dbReference type="AlphaFoldDB" id="A0A132P048"/>
<keyword evidence="4" id="KW-0963">Cytoplasm</keyword>
<dbReference type="EMBL" id="JXTI01000004">
    <property type="protein sequence ID" value="KWX15687.1"/>
    <property type="molecule type" value="Genomic_DNA"/>
</dbReference>